<dbReference type="Proteomes" id="UP000006727">
    <property type="component" value="Chromosome 26"/>
</dbReference>
<dbReference type="Gramene" id="Pp3c26_13930V3.1">
    <property type="protein sequence ID" value="Pp3c26_13930V3.1"/>
    <property type="gene ID" value="Pp3c26_13930"/>
</dbReference>
<evidence type="ECO:0000256" key="2">
    <source>
        <dbReference type="SAM" id="SignalP"/>
    </source>
</evidence>
<accession>A0A2K1ICY9</accession>
<feature type="compositionally biased region" description="Polar residues" evidence="1">
    <location>
        <begin position="17"/>
        <end position="33"/>
    </location>
</feature>
<dbReference type="AlphaFoldDB" id="A0A2K1ICY9"/>
<reference evidence="3 5" key="2">
    <citation type="journal article" date="2018" name="Plant J.">
        <title>The Physcomitrella patens chromosome-scale assembly reveals moss genome structure and evolution.</title>
        <authorList>
            <person name="Lang D."/>
            <person name="Ullrich K.K."/>
            <person name="Murat F."/>
            <person name="Fuchs J."/>
            <person name="Jenkins J."/>
            <person name="Haas F.B."/>
            <person name="Piednoel M."/>
            <person name="Gundlach H."/>
            <person name="Van Bel M."/>
            <person name="Meyberg R."/>
            <person name="Vives C."/>
            <person name="Morata J."/>
            <person name="Symeonidi A."/>
            <person name="Hiss M."/>
            <person name="Muchero W."/>
            <person name="Kamisugi Y."/>
            <person name="Saleh O."/>
            <person name="Blanc G."/>
            <person name="Decker E.L."/>
            <person name="van Gessel N."/>
            <person name="Grimwood J."/>
            <person name="Hayes R.D."/>
            <person name="Graham S.W."/>
            <person name="Gunter L.E."/>
            <person name="McDaniel S.F."/>
            <person name="Hoernstein S.N.W."/>
            <person name="Larsson A."/>
            <person name="Li F.W."/>
            <person name="Perroud P.F."/>
            <person name="Phillips J."/>
            <person name="Ranjan P."/>
            <person name="Rokshar D.S."/>
            <person name="Rothfels C.J."/>
            <person name="Schneider L."/>
            <person name="Shu S."/>
            <person name="Stevenson D.W."/>
            <person name="Thummler F."/>
            <person name="Tillich M."/>
            <person name="Villarreal Aguilar J.C."/>
            <person name="Widiez T."/>
            <person name="Wong G.K."/>
            <person name="Wymore A."/>
            <person name="Zhang Y."/>
            <person name="Zimmer A.D."/>
            <person name="Quatrano R.S."/>
            <person name="Mayer K.F.X."/>
            <person name="Goodstein D."/>
            <person name="Casacuberta J.M."/>
            <person name="Vandepoele K."/>
            <person name="Reski R."/>
            <person name="Cuming A.C."/>
            <person name="Tuskan G.A."/>
            <person name="Maumus F."/>
            <person name="Salse J."/>
            <person name="Schmutz J."/>
            <person name="Rensing S.A."/>
        </authorList>
    </citation>
    <scope>NUCLEOTIDE SEQUENCE [LARGE SCALE GENOMIC DNA]</scope>
    <source>
        <strain evidence="4 5">cv. Gransden 2004</strain>
    </source>
</reference>
<reference evidence="3 5" key="1">
    <citation type="journal article" date="2008" name="Science">
        <title>The Physcomitrella genome reveals evolutionary insights into the conquest of land by plants.</title>
        <authorList>
            <person name="Rensing S."/>
            <person name="Lang D."/>
            <person name="Zimmer A."/>
            <person name="Terry A."/>
            <person name="Salamov A."/>
            <person name="Shapiro H."/>
            <person name="Nishiyama T."/>
            <person name="Perroud P.-F."/>
            <person name="Lindquist E."/>
            <person name="Kamisugi Y."/>
            <person name="Tanahashi T."/>
            <person name="Sakakibara K."/>
            <person name="Fujita T."/>
            <person name="Oishi K."/>
            <person name="Shin-I T."/>
            <person name="Kuroki Y."/>
            <person name="Toyoda A."/>
            <person name="Suzuki Y."/>
            <person name="Hashimoto A."/>
            <person name="Yamaguchi K."/>
            <person name="Sugano A."/>
            <person name="Kohara Y."/>
            <person name="Fujiyama A."/>
            <person name="Anterola A."/>
            <person name="Aoki S."/>
            <person name="Ashton N."/>
            <person name="Barbazuk W.B."/>
            <person name="Barker E."/>
            <person name="Bennetzen J."/>
            <person name="Bezanilla M."/>
            <person name="Blankenship R."/>
            <person name="Cho S.H."/>
            <person name="Dutcher S."/>
            <person name="Estelle M."/>
            <person name="Fawcett J.A."/>
            <person name="Gundlach H."/>
            <person name="Hanada K."/>
            <person name="Heyl A."/>
            <person name="Hicks K.A."/>
            <person name="Hugh J."/>
            <person name="Lohr M."/>
            <person name="Mayer K."/>
            <person name="Melkozernov A."/>
            <person name="Murata T."/>
            <person name="Nelson D."/>
            <person name="Pils B."/>
            <person name="Prigge M."/>
            <person name="Reiss B."/>
            <person name="Renner T."/>
            <person name="Rombauts S."/>
            <person name="Rushton P."/>
            <person name="Sanderfoot A."/>
            <person name="Schween G."/>
            <person name="Shiu S.-H."/>
            <person name="Stueber K."/>
            <person name="Theodoulou F.L."/>
            <person name="Tu H."/>
            <person name="Van de Peer Y."/>
            <person name="Verrier P.J."/>
            <person name="Waters E."/>
            <person name="Wood A."/>
            <person name="Yang L."/>
            <person name="Cove D."/>
            <person name="Cuming A."/>
            <person name="Hasebe M."/>
            <person name="Lucas S."/>
            <person name="Mishler D.B."/>
            <person name="Reski R."/>
            <person name="Grigoriev I."/>
            <person name="Quatrano R.S."/>
            <person name="Boore J.L."/>
        </authorList>
    </citation>
    <scope>NUCLEOTIDE SEQUENCE [LARGE SCALE GENOMIC DNA]</scope>
    <source>
        <strain evidence="4 5">cv. Gransden 2004</strain>
    </source>
</reference>
<keyword evidence="2" id="KW-0732">Signal</keyword>
<reference evidence="4" key="3">
    <citation type="submission" date="2020-12" db="UniProtKB">
        <authorList>
            <consortium name="EnsemblPlants"/>
        </authorList>
    </citation>
    <scope>IDENTIFICATION</scope>
</reference>
<evidence type="ECO:0000313" key="3">
    <source>
        <dbReference type="EMBL" id="PNR27145.1"/>
    </source>
</evidence>
<feature type="region of interest" description="Disordered" evidence="1">
    <location>
        <begin position="17"/>
        <end position="51"/>
    </location>
</feature>
<dbReference type="EnsemblPlants" id="Pp3c26_13930V3.1">
    <property type="protein sequence ID" value="Pp3c26_13930V3.1"/>
    <property type="gene ID" value="Pp3c26_13930"/>
</dbReference>
<feature type="chain" id="PRO_5036042694" evidence="2">
    <location>
        <begin position="18"/>
        <end position="51"/>
    </location>
</feature>
<dbReference type="InParanoid" id="A0A2K1ICY9"/>
<evidence type="ECO:0000313" key="4">
    <source>
        <dbReference type="EnsemblPlants" id="Pp3c26_13930V3.1"/>
    </source>
</evidence>
<name>A0A2K1ICY9_PHYPA</name>
<feature type="signal peptide" evidence="2">
    <location>
        <begin position="1"/>
        <end position="17"/>
    </location>
</feature>
<gene>
    <name evidence="3" type="ORF">PHYPA_030626</name>
</gene>
<keyword evidence="5" id="KW-1185">Reference proteome</keyword>
<organism evidence="3">
    <name type="scientific">Physcomitrium patens</name>
    <name type="common">Spreading-leaved earth moss</name>
    <name type="synonym">Physcomitrella patens</name>
    <dbReference type="NCBI Taxonomy" id="3218"/>
    <lineage>
        <taxon>Eukaryota</taxon>
        <taxon>Viridiplantae</taxon>
        <taxon>Streptophyta</taxon>
        <taxon>Embryophyta</taxon>
        <taxon>Bryophyta</taxon>
        <taxon>Bryophytina</taxon>
        <taxon>Bryopsida</taxon>
        <taxon>Funariidae</taxon>
        <taxon>Funariales</taxon>
        <taxon>Funariaceae</taxon>
        <taxon>Physcomitrium</taxon>
    </lineage>
</organism>
<evidence type="ECO:0000313" key="5">
    <source>
        <dbReference type="Proteomes" id="UP000006727"/>
    </source>
</evidence>
<sequence>MVLMAWCLSQLVSSAQALNGPSSSPSPLHNTSMAKKKKTKKKVPHRPLLCC</sequence>
<feature type="compositionally biased region" description="Basic residues" evidence="1">
    <location>
        <begin position="34"/>
        <end position="45"/>
    </location>
</feature>
<dbReference type="EMBL" id="ABEU02000026">
    <property type="protein sequence ID" value="PNR27145.1"/>
    <property type="molecule type" value="Genomic_DNA"/>
</dbReference>
<evidence type="ECO:0000256" key="1">
    <source>
        <dbReference type="SAM" id="MobiDB-lite"/>
    </source>
</evidence>
<protein>
    <submittedName>
        <fullName evidence="3 4">Uncharacterized protein</fullName>
    </submittedName>
</protein>
<proteinExistence type="predicted"/>